<evidence type="ECO:0000313" key="2">
    <source>
        <dbReference type="Proteomes" id="UP000000637"/>
    </source>
</evidence>
<protein>
    <recommendedName>
        <fullName evidence="3">Plastocyanin-like domain-containing protein</fullName>
    </recommendedName>
</protein>
<proteinExistence type="predicted"/>
<reference evidence="1 2" key="1">
    <citation type="journal article" date="2006" name="PLoS Genet.">
        <title>Secrets of soil survival revealed by the genome sequence of Arthrobacter aurescens TC1.</title>
        <authorList>
            <person name="Mongodin E.F."/>
            <person name="Shapir N."/>
            <person name="Daugherty S.C."/>
            <person name="DeBoy R.T."/>
            <person name="Emerson J.B."/>
            <person name="Shvartzbeyn A."/>
            <person name="Radune D."/>
            <person name="Vamathevan J."/>
            <person name="Riggs F."/>
            <person name="Grinberg V."/>
            <person name="Khouri H."/>
            <person name="Wackett L.P."/>
            <person name="Nelson K.E."/>
            <person name="Sadowsky M.J."/>
        </authorList>
    </citation>
    <scope>NUCLEOTIDE SEQUENCE [LARGE SCALE GENOMIC DNA]</scope>
    <source>
        <strain evidence="1 2">TC1</strain>
    </source>
</reference>
<dbReference type="RefSeq" id="WP_011776951.1">
    <property type="nucleotide sequence ID" value="NC_008712.1"/>
</dbReference>
<dbReference type="AlphaFoldDB" id="A1RCR9"/>
<dbReference type="Gene3D" id="2.60.40.420">
    <property type="entry name" value="Cupredoxins - blue copper proteins"/>
    <property type="match status" value="1"/>
</dbReference>
<dbReference type="OrthoDB" id="9757546at2"/>
<dbReference type="InterPro" id="IPR008972">
    <property type="entry name" value="Cupredoxin"/>
</dbReference>
<dbReference type="Proteomes" id="UP000000637">
    <property type="component" value="Plasmid pTC1"/>
</dbReference>
<dbReference type="EMBL" id="CP000475">
    <property type="protein sequence ID" value="ABM10495.1"/>
    <property type="molecule type" value="Genomic_DNA"/>
</dbReference>
<geneLocation type="plasmid" evidence="1 2">
    <name>pTC1</name>
</geneLocation>
<name>A1RCR9_PAEAT</name>
<keyword evidence="1" id="KW-0614">Plasmid</keyword>
<dbReference type="HOGENOM" id="CLU_2327791_0_0_11"/>
<accession>A1RCR9</accession>
<dbReference type="KEGG" id="aau:AAur_pTC10159"/>
<evidence type="ECO:0008006" key="3">
    <source>
        <dbReference type="Google" id="ProtNLM"/>
    </source>
</evidence>
<organism evidence="1 2">
    <name type="scientific">Paenarthrobacter aurescens (strain TC1)</name>
    <dbReference type="NCBI Taxonomy" id="290340"/>
    <lineage>
        <taxon>Bacteria</taxon>
        <taxon>Bacillati</taxon>
        <taxon>Actinomycetota</taxon>
        <taxon>Actinomycetes</taxon>
        <taxon>Micrococcales</taxon>
        <taxon>Micrococcaceae</taxon>
        <taxon>Paenarthrobacter</taxon>
    </lineage>
</organism>
<dbReference type="SUPFAM" id="SSF49503">
    <property type="entry name" value="Cupredoxins"/>
    <property type="match status" value="1"/>
</dbReference>
<sequence>MRTGQLIRMLNAGIVGHQLHFHGNHVWAVRANGRDFTRLNGSVMADGHISPQAWEDTVSLSPMERKESILPMVRPPDVVDAAWEACREDWTYPMHCHA</sequence>
<evidence type="ECO:0000313" key="1">
    <source>
        <dbReference type="EMBL" id="ABM10495.1"/>
    </source>
</evidence>
<keyword evidence="2" id="KW-1185">Reference proteome</keyword>
<gene>
    <name evidence="1" type="ordered locus">AAur_pTC10159</name>
</gene>